<dbReference type="Pfam" id="PF03473">
    <property type="entry name" value="MOSC"/>
    <property type="match status" value="1"/>
</dbReference>
<dbReference type="InterPro" id="IPR005163">
    <property type="entry name" value="Tri_helical_YiiM-like"/>
</dbReference>
<protein>
    <recommendedName>
        <fullName evidence="1">MOSC domain-containing protein</fullName>
    </recommendedName>
</protein>
<dbReference type="PANTHER" id="PTHR30212">
    <property type="entry name" value="PROTEIN YIIM"/>
    <property type="match status" value="1"/>
</dbReference>
<feature type="domain" description="MOSC" evidence="1">
    <location>
        <begin position="31"/>
        <end position="168"/>
    </location>
</feature>
<dbReference type="SUPFAM" id="SSF50800">
    <property type="entry name" value="PK beta-barrel domain-like"/>
    <property type="match status" value="1"/>
</dbReference>
<sequence length="238" mass="26587">MPPERITLDALLTGRAVAYSRPGSMSAIAKTPRTGSLQVGPLGLLDDEQGDLRVHGGTEKAIHHYPREHYAAWAAELGPHALLEQPGAFGENFSSHGWTEQNVCLGDRVRVGSVLLEVSQGRMPCWKLNDRFAVKDMSLRVQQSGRTGWYYRVLEAGSVSAGDVLQQVERPFEQWPLSRLSAVLFSREVAVEEIRLCLELPLVPSWRRTLERRVEQAAVEDWGPRLLGTARVDEEPVR</sequence>
<dbReference type="InterPro" id="IPR011037">
    <property type="entry name" value="Pyrv_Knase-like_insert_dom_sf"/>
</dbReference>
<dbReference type="AlphaFoldDB" id="A0A3G7TXP4"/>
<organism evidence="2 3">
    <name type="scientific">Pseudomonas chlororaphis</name>
    <dbReference type="NCBI Taxonomy" id="587753"/>
    <lineage>
        <taxon>Bacteria</taxon>
        <taxon>Pseudomonadati</taxon>
        <taxon>Pseudomonadota</taxon>
        <taxon>Gammaproteobacteria</taxon>
        <taxon>Pseudomonadales</taxon>
        <taxon>Pseudomonadaceae</taxon>
        <taxon>Pseudomonas</taxon>
    </lineage>
</organism>
<evidence type="ECO:0000259" key="1">
    <source>
        <dbReference type="PROSITE" id="PS51340"/>
    </source>
</evidence>
<dbReference type="EMBL" id="CP027753">
    <property type="protein sequence ID" value="AZE51089.1"/>
    <property type="molecule type" value="Genomic_DNA"/>
</dbReference>
<reference evidence="2 3" key="1">
    <citation type="submission" date="2018-03" db="EMBL/GenBank/DDBJ databases">
        <title>Diversity of phytobeneficial traits revealed by whole-genome analysis of worldwide-isolated phenazine-producing Pseudomonas spp.</title>
        <authorList>
            <person name="Biessy A."/>
            <person name="Novinscak A."/>
            <person name="Blom J."/>
            <person name="Leger G."/>
            <person name="Thomashow L.S."/>
            <person name="Cazorla F.M."/>
            <person name="Josic D."/>
            <person name="Filion M."/>
        </authorList>
    </citation>
    <scope>NUCLEOTIDE SEQUENCE [LARGE SCALE GENOMIC DNA]</scope>
    <source>
        <strain evidence="2 3">B25</strain>
    </source>
</reference>
<dbReference type="Pfam" id="PF03475">
    <property type="entry name" value="YiiM_3-alpha"/>
    <property type="match status" value="1"/>
</dbReference>
<evidence type="ECO:0000313" key="3">
    <source>
        <dbReference type="Proteomes" id="UP000268048"/>
    </source>
</evidence>
<dbReference type="PANTHER" id="PTHR30212:SF2">
    <property type="entry name" value="PROTEIN YIIM"/>
    <property type="match status" value="1"/>
</dbReference>
<dbReference type="InterPro" id="IPR005302">
    <property type="entry name" value="MoCF_Sase_C"/>
</dbReference>
<name>A0A3G7TXP4_9PSED</name>
<dbReference type="GO" id="GO:0030170">
    <property type="term" value="F:pyridoxal phosphate binding"/>
    <property type="evidence" value="ECO:0007669"/>
    <property type="project" value="InterPro"/>
</dbReference>
<dbReference type="Proteomes" id="UP000268048">
    <property type="component" value="Chromosome"/>
</dbReference>
<dbReference type="RefSeq" id="WP_124322269.1">
    <property type="nucleotide sequence ID" value="NZ_CP027753.1"/>
</dbReference>
<dbReference type="GO" id="GO:0003824">
    <property type="term" value="F:catalytic activity"/>
    <property type="evidence" value="ECO:0007669"/>
    <property type="project" value="InterPro"/>
</dbReference>
<dbReference type="GO" id="GO:0030151">
    <property type="term" value="F:molybdenum ion binding"/>
    <property type="evidence" value="ECO:0007669"/>
    <property type="project" value="InterPro"/>
</dbReference>
<dbReference type="PROSITE" id="PS51340">
    <property type="entry name" value="MOSC"/>
    <property type="match status" value="1"/>
</dbReference>
<evidence type="ECO:0000313" key="2">
    <source>
        <dbReference type="EMBL" id="AZE51089.1"/>
    </source>
</evidence>
<accession>A0A3G7TXP4</accession>
<dbReference type="InterPro" id="IPR052353">
    <property type="entry name" value="Benzoxazolinone_Detox_Enz"/>
</dbReference>
<gene>
    <name evidence="2" type="ORF">C4K04_5441</name>
</gene>
<proteinExistence type="predicted"/>
<dbReference type="Gene3D" id="2.40.33.20">
    <property type="entry name" value="PK beta-barrel domain-like"/>
    <property type="match status" value="1"/>
</dbReference>